<feature type="compositionally biased region" description="Basic and acidic residues" evidence="4">
    <location>
        <begin position="153"/>
        <end position="162"/>
    </location>
</feature>
<keyword evidence="1 3" id="KW-0547">Nucleotide-binding</keyword>
<evidence type="ECO:0000256" key="3">
    <source>
        <dbReference type="PROSITE-ProRule" id="PRU10141"/>
    </source>
</evidence>
<sequence length="673" mass="73975">MAQADTGHLLQSLRLSSSSHENDINHNESSSSSLNDLSGEMHSSSDGSPVISRPSFKSSGTSQNTIRPTATPPVNIPATSESSTAIRDSASPSSYIDQFVRRRNPSVSFNNEIILDSGHRQSMQEPLEKPSKARERGRTLFQAMADAQKSNRAHSESDRSHYDPVTGRHLPKYSQSPPREQARVGEGRFPLLQTTVDALARESHPDLRHSMSMLSDSALSSDEQAFPAPDDESYLLSPAAASPLAGQAFSFDEPKPFRRTASQRWREGDPSASPQDFFARAGSLRNKSMRDIASRASRRETSGSATRSPRSAASSYLRAFSMSSGTNGEGADAGPLLCDSEGQTIGDDYVLGKQIGYGGFSTIRQVTQLQDSKHRILAVKIVRRQIEGKNETENEQAQAEFEHEVELWRFLNHPNILPLEAVYKLDDATFCFIPLNTGGTLFDLVRSNRKGIPQELCKSYSYQLASALRYLHLDARVVHRDVKLENCLIEPTSDGGPGLLRLCDFGMAEWLSTDSMSGPPSPEFNDMDRPPRKPIGPADTSTSAFAGGSLEYAAPEILRIAERVKADISVERAIVSPAVDIWAYGVCVYSMIVGSRPFQNSFQPRVVMAILGGDWNRALLSDKGGSDAHELVSGCLEMDEAMRWDITRVIDCAWLEELAGQEENQQGMNGWRL</sequence>
<dbReference type="PANTHER" id="PTHR44167">
    <property type="entry name" value="OVARIAN-SPECIFIC SERINE/THREONINE-PROTEIN KINASE LOK-RELATED"/>
    <property type="match status" value="1"/>
</dbReference>
<dbReference type="SMART" id="SM00220">
    <property type="entry name" value="S_TKc"/>
    <property type="match status" value="1"/>
</dbReference>
<gene>
    <name evidence="6" type="ORF">AYL99_02343</name>
</gene>
<evidence type="ECO:0000259" key="5">
    <source>
        <dbReference type="PROSITE" id="PS50011"/>
    </source>
</evidence>
<dbReference type="GeneID" id="30006513"/>
<name>A0A178ZUF3_9EURO</name>
<dbReference type="InterPro" id="IPR011009">
    <property type="entry name" value="Kinase-like_dom_sf"/>
</dbReference>
<dbReference type="PROSITE" id="PS00107">
    <property type="entry name" value="PROTEIN_KINASE_ATP"/>
    <property type="match status" value="1"/>
</dbReference>
<feature type="compositionally biased region" description="Basic and acidic residues" evidence="4">
    <location>
        <begin position="288"/>
        <end position="301"/>
    </location>
</feature>
<dbReference type="Gene3D" id="1.10.510.10">
    <property type="entry name" value="Transferase(Phosphotransferase) domain 1"/>
    <property type="match status" value="1"/>
</dbReference>
<protein>
    <recommendedName>
        <fullName evidence="5">Protein kinase domain-containing protein</fullName>
    </recommendedName>
</protein>
<evidence type="ECO:0000313" key="6">
    <source>
        <dbReference type="EMBL" id="OAP63116.1"/>
    </source>
</evidence>
<comment type="caution">
    <text evidence="6">The sequence shown here is derived from an EMBL/GenBank/DDBJ whole genome shotgun (WGS) entry which is preliminary data.</text>
</comment>
<feature type="compositionally biased region" description="Low complexity" evidence="4">
    <location>
        <begin position="9"/>
        <end position="19"/>
    </location>
</feature>
<evidence type="ECO:0000256" key="2">
    <source>
        <dbReference type="ARBA" id="ARBA00022840"/>
    </source>
</evidence>
<dbReference type="SUPFAM" id="SSF56112">
    <property type="entry name" value="Protein kinase-like (PK-like)"/>
    <property type="match status" value="1"/>
</dbReference>
<evidence type="ECO:0000256" key="4">
    <source>
        <dbReference type="SAM" id="MobiDB-lite"/>
    </source>
</evidence>
<feature type="region of interest" description="Disordered" evidence="4">
    <location>
        <begin position="260"/>
        <end position="311"/>
    </location>
</feature>
<dbReference type="Gene3D" id="3.30.200.20">
    <property type="entry name" value="Phosphorylase Kinase, domain 1"/>
    <property type="match status" value="1"/>
</dbReference>
<evidence type="ECO:0000256" key="1">
    <source>
        <dbReference type="ARBA" id="ARBA00022741"/>
    </source>
</evidence>
<feature type="domain" description="Protein kinase" evidence="5">
    <location>
        <begin position="349"/>
        <end position="655"/>
    </location>
</feature>
<evidence type="ECO:0000313" key="7">
    <source>
        <dbReference type="Proteomes" id="UP000078343"/>
    </source>
</evidence>
<dbReference type="GO" id="GO:0005524">
    <property type="term" value="F:ATP binding"/>
    <property type="evidence" value="ECO:0007669"/>
    <property type="project" value="UniProtKB-UniRule"/>
</dbReference>
<keyword evidence="2 3" id="KW-0067">ATP-binding</keyword>
<dbReference type="InterPro" id="IPR000719">
    <property type="entry name" value="Prot_kinase_dom"/>
</dbReference>
<dbReference type="PANTHER" id="PTHR44167:SF24">
    <property type="entry name" value="SERINE_THREONINE-PROTEIN KINASE CHK2"/>
    <property type="match status" value="1"/>
</dbReference>
<dbReference type="AlphaFoldDB" id="A0A178ZUF3"/>
<dbReference type="Proteomes" id="UP000078343">
    <property type="component" value="Unassembled WGS sequence"/>
</dbReference>
<feature type="compositionally biased region" description="Low complexity" evidence="4">
    <location>
        <begin position="27"/>
        <end position="38"/>
    </location>
</feature>
<feature type="binding site" evidence="3">
    <location>
        <position position="380"/>
    </location>
    <ligand>
        <name>ATP</name>
        <dbReference type="ChEBI" id="CHEBI:30616"/>
    </ligand>
</feature>
<dbReference type="Pfam" id="PF00069">
    <property type="entry name" value="Pkinase"/>
    <property type="match status" value="1"/>
</dbReference>
<accession>A0A178ZUF3</accession>
<dbReference type="RefSeq" id="XP_018696483.1">
    <property type="nucleotide sequence ID" value="XM_018833859.1"/>
</dbReference>
<feature type="compositionally biased region" description="Polar residues" evidence="4">
    <location>
        <begin position="77"/>
        <end position="93"/>
    </location>
</feature>
<dbReference type="PROSITE" id="PS00108">
    <property type="entry name" value="PROTEIN_KINASE_ST"/>
    <property type="match status" value="1"/>
</dbReference>
<feature type="region of interest" description="Disordered" evidence="4">
    <location>
        <begin position="115"/>
        <end position="134"/>
    </location>
</feature>
<dbReference type="InterPro" id="IPR008271">
    <property type="entry name" value="Ser/Thr_kinase_AS"/>
</dbReference>
<feature type="compositionally biased region" description="Low complexity" evidence="4">
    <location>
        <begin position="302"/>
        <end position="311"/>
    </location>
</feature>
<feature type="compositionally biased region" description="Polar residues" evidence="4">
    <location>
        <begin position="55"/>
        <end position="68"/>
    </location>
</feature>
<feature type="region of interest" description="Disordered" evidence="4">
    <location>
        <begin position="145"/>
        <end position="188"/>
    </location>
</feature>
<dbReference type="OrthoDB" id="4062651at2759"/>
<reference evidence="6 7" key="1">
    <citation type="submission" date="2016-04" db="EMBL/GenBank/DDBJ databases">
        <title>Draft genome of Fonsecaea erecta CBS 125763.</title>
        <authorList>
            <person name="Weiss V.A."/>
            <person name="Vicente V.A."/>
            <person name="Raittz R.T."/>
            <person name="Moreno L.F."/>
            <person name="De Souza E.M."/>
            <person name="Pedrosa F.O."/>
            <person name="Steffens M.B."/>
            <person name="Faoro H."/>
            <person name="Tadra-Sfeir M.Z."/>
            <person name="Najafzadeh M.J."/>
            <person name="Felipe M.S."/>
            <person name="Teixeira M."/>
            <person name="Sun J."/>
            <person name="Xi L."/>
            <person name="Gomes R."/>
            <person name="De Azevedo C.M."/>
            <person name="Salgado C.G."/>
            <person name="Da Silva M.B."/>
            <person name="Nascimento M.F."/>
            <person name="Queiroz-Telles F."/>
            <person name="Attili D.S."/>
            <person name="Gorbushina A."/>
        </authorList>
    </citation>
    <scope>NUCLEOTIDE SEQUENCE [LARGE SCALE GENOMIC DNA]</scope>
    <source>
        <strain evidence="6 7">CBS 125763</strain>
    </source>
</reference>
<organism evidence="6 7">
    <name type="scientific">Fonsecaea erecta</name>
    <dbReference type="NCBI Taxonomy" id="1367422"/>
    <lineage>
        <taxon>Eukaryota</taxon>
        <taxon>Fungi</taxon>
        <taxon>Dikarya</taxon>
        <taxon>Ascomycota</taxon>
        <taxon>Pezizomycotina</taxon>
        <taxon>Eurotiomycetes</taxon>
        <taxon>Chaetothyriomycetidae</taxon>
        <taxon>Chaetothyriales</taxon>
        <taxon>Herpotrichiellaceae</taxon>
        <taxon>Fonsecaea</taxon>
    </lineage>
</organism>
<dbReference type="STRING" id="1367422.A0A178ZUF3"/>
<keyword evidence="7" id="KW-1185">Reference proteome</keyword>
<dbReference type="GO" id="GO:0004674">
    <property type="term" value="F:protein serine/threonine kinase activity"/>
    <property type="evidence" value="ECO:0007669"/>
    <property type="project" value="TreeGrafter"/>
</dbReference>
<proteinExistence type="predicted"/>
<dbReference type="PROSITE" id="PS50011">
    <property type="entry name" value="PROTEIN_KINASE_DOM"/>
    <property type="match status" value="1"/>
</dbReference>
<dbReference type="EMBL" id="LVYI01000002">
    <property type="protein sequence ID" value="OAP63116.1"/>
    <property type="molecule type" value="Genomic_DNA"/>
</dbReference>
<dbReference type="GO" id="GO:0044773">
    <property type="term" value="P:mitotic DNA damage checkpoint signaling"/>
    <property type="evidence" value="ECO:0007669"/>
    <property type="project" value="TreeGrafter"/>
</dbReference>
<dbReference type="GO" id="GO:0005634">
    <property type="term" value="C:nucleus"/>
    <property type="evidence" value="ECO:0007669"/>
    <property type="project" value="TreeGrafter"/>
</dbReference>
<dbReference type="InterPro" id="IPR017441">
    <property type="entry name" value="Protein_kinase_ATP_BS"/>
</dbReference>
<feature type="region of interest" description="Disordered" evidence="4">
    <location>
        <begin position="1"/>
        <end position="93"/>
    </location>
</feature>